<dbReference type="InterPro" id="IPR001466">
    <property type="entry name" value="Beta-lactam-related"/>
</dbReference>
<dbReference type="Pfam" id="PF11954">
    <property type="entry name" value="DUF3471"/>
    <property type="match status" value="1"/>
</dbReference>
<keyword evidence="5" id="KW-1185">Reference proteome</keyword>
<dbReference type="AlphaFoldDB" id="A0A6L3SZ52"/>
<evidence type="ECO:0000313" key="4">
    <source>
        <dbReference type="EMBL" id="KAB1077414.1"/>
    </source>
</evidence>
<reference evidence="4 5" key="1">
    <citation type="submission" date="2019-09" db="EMBL/GenBank/DDBJ databases">
        <title>YIM 48816 draft genome.</title>
        <authorList>
            <person name="Jiang L."/>
        </authorList>
    </citation>
    <scope>NUCLEOTIDE SEQUENCE [LARGE SCALE GENOMIC DNA]</scope>
    <source>
        <strain evidence="4 5">YIM 48816</strain>
    </source>
</reference>
<dbReference type="OrthoDB" id="5377981at2"/>
<protein>
    <submittedName>
        <fullName evidence="4">Serine hydrolase</fullName>
    </submittedName>
</protein>
<evidence type="ECO:0000259" key="3">
    <source>
        <dbReference type="Pfam" id="PF11954"/>
    </source>
</evidence>
<dbReference type="Gene3D" id="2.40.128.600">
    <property type="match status" value="1"/>
</dbReference>
<dbReference type="Pfam" id="PF00144">
    <property type="entry name" value="Beta-lactamase"/>
    <property type="match status" value="1"/>
</dbReference>
<gene>
    <name evidence="4" type="ORF">F6X53_19030</name>
</gene>
<name>A0A6L3SZ52_9HYPH</name>
<sequence>MRRRTHAAALVAILGLGGAPARSEDPPVPAASDRAFDQFVRKTLADYAVPGAVVAVVRADGTAFVQGYGVREAGKAAPVDAETRFQIASMSKFIAATAVGTLVDRGVVAWDVPVRSFAADLLLAVPYASENATLRDYFAHRTGLPAYAGDLLVEFGLGAEELVRRARFLPFDHSFRERMAYSNYGIFLGQQAAARAAGLSAPQLLAQAILAPLGMGRSGPVQAALFEDENRAAAHDLDGSVMAYENVDAFSGAGAIVSTGADIARWMRMVLAGGTFEGQPVLKPSTLGDILAASMVEGPGGPLRDPNAAAGLGCDSYRFLNRRVVEKNGALNGVRTIVTLIPDLKVGIAIFANKQLTVFPEAVRAAFLEREIGASGRDLQAEIRSEQPAWTNLLAIPKPPADAQPMAHALDAYAGHFESPLYGTLRITKVGDALMGRIGPSEARLTPWSGDTFLLSFPNPDIAPGLLTFAFADGAASATSIGGRTVPGTLSVSYGRFARVP</sequence>
<dbReference type="InterPro" id="IPR021860">
    <property type="entry name" value="Peptidase_S12_Pab87-rel_C"/>
</dbReference>
<dbReference type="GO" id="GO:0016787">
    <property type="term" value="F:hydrolase activity"/>
    <property type="evidence" value="ECO:0007669"/>
    <property type="project" value="UniProtKB-KW"/>
</dbReference>
<proteinExistence type="predicted"/>
<dbReference type="PANTHER" id="PTHR46825">
    <property type="entry name" value="D-ALANYL-D-ALANINE-CARBOXYPEPTIDASE/ENDOPEPTIDASE AMPH"/>
    <property type="match status" value="1"/>
</dbReference>
<dbReference type="PANTHER" id="PTHR46825:SF15">
    <property type="entry name" value="BETA-LACTAMASE-RELATED DOMAIN-CONTAINING PROTEIN"/>
    <property type="match status" value="1"/>
</dbReference>
<evidence type="ECO:0000256" key="1">
    <source>
        <dbReference type="SAM" id="SignalP"/>
    </source>
</evidence>
<dbReference type="InterPro" id="IPR050491">
    <property type="entry name" value="AmpC-like"/>
</dbReference>
<feature type="signal peptide" evidence="1">
    <location>
        <begin position="1"/>
        <end position="23"/>
    </location>
</feature>
<accession>A0A6L3SZ52</accession>
<dbReference type="Proteomes" id="UP000474159">
    <property type="component" value="Unassembled WGS sequence"/>
</dbReference>
<comment type="caution">
    <text evidence="4">The sequence shown here is derived from an EMBL/GenBank/DDBJ whole genome shotgun (WGS) entry which is preliminary data.</text>
</comment>
<evidence type="ECO:0000259" key="2">
    <source>
        <dbReference type="Pfam" id="PF00144"/>
    </source>
</evidence>
<feature type="chain" id="PRO_5026899613" evidence="1">
    <location>
        <begin position="24"/>
        <end position="501"/>
    </location>
</feature>
<dbReference type="RefSeq" id="WP_151001774.1">
    <property type="nucleotide sequence ID" value="NZ_BPQY01000334.1"/>
</dbReference>
<dbReference type="EMBL" id="VZZK01000021">
    <property type="protein sequence ID" value="KAB1077414.1"/>
    <property type="molecule type" value="Genomic_DNA"/>
</dbReference>
<dbReference type="InterPro" id="IPR012338">
    <property type="entry name" value="Beta-lactam/transpept-like"/>
</dbReference>
<keyword evidence="1" id="KW-0732">Signal</keyword>
<organism evidence="4 5">
    <name type="scientific">Methylobacterium soli</name>
    <dbReference type="NCBI Taxonomy" id="553447"/>
    <lineage>
        <taxon>Bacteria</taxon>
        <taxon>Pseudomonadati</taxon>
        <taxon>Pseudomonadota</taxon>
        <taxon>Alphaproteobacteria</taxon>
        <taxon>Hyphomicrobiales</taxon>
        <taxon>Methylobacteriaceae</taxon>
        <taxon>Methylobacterium</taxon>
    </lineage>
</organism>
<dbReference type="SUPFAM" id="SSF56601">
    <property type="entry name" value="beta-lactamase/transpeptidase-like"/>
    <property type="match status" value="1"/>
</dbReference>
<feature type="domain" description="Peptidase S12 Pab87-related C-terminal" evidence="3">
    <location>
        <begin position="403"/>
        <end position="478"/>
    </location>
</feature>
<feature type="domain" description="Beta-lactamase-related" evidence="2">
    <location>
        <begin position="36"/>
        <end position="365"/>
    </location>
</feature>
<evidence type="ECO:0000313" key="5">
    <source>
        <dbReference type="Proteomes" id="UP000474159"/>
    </source>
</evidence>
<dbReference type="Gene3D" id="3.40.710.10">
    <property type="entry name" value="DD-peptidase/beta-lactamase superfamily"/>
    <property type="match status" value="1"/>
</dbReference>
<keyword evidence="4" id="KW-0378">Hydrolase</keyword>